<reference evidence="2 3" key="1">
    <citation type="submission" date="2024-01" db="EMBL/GenBank/DDBJ databases">
        <title>The complete chloroplast genome sequence of Lithospermum erythrorhizon: insights into the phylogenetic relationship among Boraginaceae species and the maternal lineages of purple gromwells.</title>
        <authorList>
            <person name="Okada T."/>
            <person name="Watanabe K."/>
        </authorList>
    </citation>
    <scope>NUCLEOTIDE SEQUENCE [LARGE SCALE GENOMIC DNA]</scope>
</reference>
<gene>
    <name evidence="2" type="ORF">LIER_42129</name>
</gene>
<keyword evidence="1" id="KW-0472">Membrane</keyword>
<organism evidence="2 3">
    <name type="scientific">Lithospermum erythrorhizon</name>
    <name type="common">Purple gromwell</name>
    <name type="synonym">Lithospermum officinale var. erythrorhizon</name>
    <dbReference type="NCBI Taxonomy" id="34254"/>
    <lineage>
        <taxon>Eukaryota</taxon>
        <taxon>Viridiplantae</taxon>
        <taxon>Streptophyta</taxon>
        <taxon>Embryophyta</taxon>
        <taxon>Tracheophyta</taxon>
        <taxon>Spermatophyta</taxon>
        <taxon>Magnoliopsida</taxon>
        <taxon>eudicotyledons</taxon>
        <taxon>Gunneridae</taxon>
        <taxon>Pentapetalae</taxon>
        <taxon>asterids</taxon>
        <taxon>lamiids</taxon>
        <taxon>Boraginales</taxon>
        <taxon>Boraginaceae</taxon>
        <taxon>Boraginoideae</taxon>
        <taxon>Lithospermeae</taxon>
        <taxon>Lithospermum</taxon>
    </lineage>
</organism>
<keyword evidence="1" id="KW-1133">Transmembrane helix</keyword>
<evidence type="ECO:0000313" key="3">
    <source>
        <dbReference type="Proteomes" id="UP001454036"/>
    </source>
</evidence>
<name>A0AAV3RLQ8_LITER</name>
<evidence type="ECO:0000256" key="1">
    <source>
        <dbReference type="SAM" id="Phobius"/>
    </source>
</evidence>
<accession>A0AAV3RLQ8</accession>
<dbReference type="Proteomes" id="UP001454036">
    <property type="component" value="Unassembled WGS sequence"/>
</dbReference>
<protein>
    <submittedName>
        <fullName evidence="2">Uncharacterized protein</fullName>
    </submittedName>
</protein>
<proteinExistence type="predicted"/>
<keyword evidence="1" id="KW-0812">Transmembrane</keyword>
<keyword evidence="3" id="KW-1185">Reference proteome</keyword>
<sequence>MKKVISVSVDACLEKMLTEINILSEVNKSNTISLEEQSDLSVQNVKQLQNRIIFGLGIGCSLFLLPLLCLHGQRSICAPRYVSRVSSVICALMPILTL</sequence>
<dbReference type="AlphaFoldDB" id="A0AAV3RLQ8"/>
<dbReference type="EMBL" id="BAABME010028210">
    <property type="protein sequence ID" value="GAA0177299.1"/>
    <property type="molecule type" value="Genomic_DNA"/>
</dbReference>
<evidence type="ECO:0000313" key="2">
    <source>
        <dbReference type="EMBL" id="GAA0177299.1"/>
    </source>
</evidence>
<feature type="transmembrane region" description="Helical" evidence="1">
    <location>
        <begin position="52"/>
        <end position="69"/>
    </location>
</feature>
<comment type="caution">
    <text evidence="2">The sequence shown here is derived from an EMBL/GenBank/DDBJ whole genome shotgun (WGS) entry which is preliminary data.</text>
</comment>